<dbReference type="PRINTS" id="PR00722">
    <property type="entry name" value="CHYMOTRYPSIN"/>
</dbReference>
<dbReference type="AlphaFoldDB" id="A0AB34J5V0"/>
<dbReference type="CDD" id="cd00190">
    <property type="entry name" value="Tryp_SPc"/>
    <property type="match status" value="1"/>
</dbReference>
<dbReference type="InterPro" id="IPR018114">
    <property type="entry name" value="TRYPSIN_HIS"/>
</dbReference>
<evidence type="ECO:0000256" key="1">
    <source>
        <dbReference type="ARBA" id="ARBA00007664"/>
    </source>
</evidence>
<feature type="signal peptide" evidence="3">
    <location>
        <begin position="1"/>
        <end position="21"/>
    </location>
</feature>
<sequence>MLTCTSVFPLLLASLLGQASAQCINDCLNWNADGECDDGGPGAEWASCPVGNDCADCGVRQAAPPPPPRYPVAECVTSSSSSALAVQPEYFAPTIVGGSEVEFARQYYWLVSLQSTGESHFCGGTLISSTWVLSAAHCTFGTAASSIIVKIGLHNRFDFSDRCVRKHTIKRIINHPQYSDNADAYDVSLLELNSPVDFPPISSLNEGAVADGTLLTVAGWGALSSGGSSPAVPHHVQVPTVNQATCNSNYGGGITAAPFSAYRQEEMLLPLSSLAW</sequence>
<comment type="similarity">
    <text evidence="1">Belongs to the peptidase S1 family.</text>
</comment>
<evidence type="ECO:0000313" key="5">
    <source>
        <dbReference type="EMBL" id="KAL1512190.1"/>
    </source>
</evidence>
<dbReference type="Proteomes" id="UP001515480">
    <property type="component" value="Unassembled WGS sequence"/>
</dbReference>
<dbReference type="PANTHER" id="PTHR24276">
    <property type="entry name" value="POLYSERASE-RELATED"/>
    <property type="match status" value="1"/>
</dbReference>
<name>A0AB34J5V0_PRYPA</name>
<dbReference type="PROSITE" id="PS50240">
    <property type="entry name" value="TRYPSIN_DOM"/>
    <property type="match status" value="1"/>
</dbReference>
<dbReference type="PROSITE" id="PS00134">
    <property type="entry name" value="TRYPSIN_HIS"/>
    <property type="match status" value="1"/>
</dbReference>
<organism evidence="5 6">
    <name type="scientific">Prymnesium parvum</name>
    <name type="common">Toxic golden alga</name>
    <dbReference type="NCBI Taxonomy" id="97485"/>
    <lineage>
        <taxon>Eukaryota</taxon>
        <taxon>Haptista</taxon>
        <taxon>Haptophyta</taxon>
        <taxon>Prymnesiophyceae</taxon>
        <taxon>Prymnesiales</taxon>
        <taxon>Prymnesiaceae</taxon>
        <taxon>Prymnesium</taxon>
    </lineage>
</organism>
<feature type="domain" description="Peptidase S1" evidence="4">
    <location>
        <begin position="95"/>
        <end position="276"/>
    </location>
</feature>
<keyword evidence="3" id="KW-0732">Signal</keyword>
<accession>A0AB34J5V0</accession>
<dbReference type="EMBL" id="JBGBPQ010000013">
    <property type="protein sequence ID" value="KAL1512190.1"/>
    <property type="molecule type" value="Genomic_DNA"/>
</dbReference>
<dbReference type="InterPro" id="IPR001314">
    <property type="entry name" value="Peptidase_S1A"/>
</dbReference>
<dbReference type="PANTHER" id="PTHR24276:SF98">
    <property type="entry name" value="FI18310P1-RELATED"/>
    <property type="match status" value="1"/>
</dbReference>
<evidence type="ECO:0000313" key="6">
    <source>
        <dbReference type="Proteomes" id="UP001515480"/>
    </source>
</evidence>
<dbReference type="SUPFAM" id="SSF50494">
    <property type="entry name" value="Trypsin-like serine proteases"/>
    <property type="match status" value="1"/>
</dbReference>
<dbReference type="FunFam" id="2.40.10.10:FF:000068">
    <property type="entry name" value="transmembrane protease serine 2"/>
    <property type="match status" value="1"/>
</dbReference>
<dbReference type="Pfam" id="PF00089">
    <property type="entry name" value="Trypsin"/>
    <property type="match status" value="1"/>
</dbReference>
<dbReference type="GO" id="GO:0004252">
    <property type="term" value="F:serine-type endopeptidase activity"/>
    <property type="evidence" value="ECO:0007669"/>
    <property type="project" value="InterPro"/>
</dbReference>
<protein>
    <recommendedName>
        <fullName evidence="4">Peptidase S1 domain-containing protein</fullName>
    </recommendedName>
</protein>
<dbReference type="SMART" id="SM00020">
    <property type="entry name" value="Tryp_SPc"/>
    <property type="match status" value="1"/>
</dbReference>
<feature type="chain" id="PRO_5044336602" description="Peptidase S1 domain-containing protein" evidence="3">
    <location>
        <begin position="22"/>
        <end position="276"/>
    </location>
</feature>
<dbReference type="InterPro" id="IPR050430">
    <property type="entry name" value="Peptidase_S1"/>
</dbReference>
<dbReference type="InterPro" id="IPR001254">
    <property type="entry name" value="Trypsin_dom"/>
</dbReference>
<dbReference type="InterPro" id="IPR009003">
    <property type="entry name" value="Peptidase_S1_PA"/>
</dbReference>
<evidence type="ECO:0000256" key="2">
    <source>
        <dbReference type="ARBA" id="ARBA00023157"/>
    </source>
</evidence>
<evidence type="ECO:0000259" key="4">
    <source>
        <dbReference type="PROSITE" id="PS50240"/>
    </source>
</evidence>
<dbReference type="Gene3D" id="2.40.10.10">
    <property type="entry name" value="Trypsin-like serine proteases"/>
    <property type="match status" value="1"/>
</dbReference>
<gene>
    <name evidence="5" type="ORF">AB1Y20_005455</name>
</gene>
<comment type="caution">
    <text evidence="5">The sequence shown here is derived from an EMBL/GenBank/DDBJ whole genome shotgun (WGS) entry which is preliminary data.</text>
</comment>
<dbReference type="GO" id="GO:0006508">
    <property type="term" value="P:proteolysis"/>
    <property type="evidence" value="ECO:0007669"/>
    <property type="project" value="InterPro"/>
</dbReference>
<keyword evidence="6" id="KW-1185">Reference proteome</keyword>
<evidence type="ECO:0000256" key="3">
    <source>
        <dbReference type="SAM" id="SignalP"/>
    </source>
</evidence>
<dbReference type="InterPro" id="IPR043504">
    <property type="entry name" value="Peptidase_S1_PA_chymotrypsin"/>
</dbReference>
<proteinExistence type="inferred from homology"/>
<keyword evidence="2" id="KW-1015">Disulfide bond</keyword>
<reference evidence="5 6" key="1">
    <citation type="journal article" date="2024" name="Science">
        <title>Giant polyketide synthase enzymes in the biosynthesis of giant marine polyether toxins.</title>
        <authorList>
            <person name="Fallon T.R."/>
            <person name="Shende V.V."/>
            <person name="Wierzbicki I.H."/>
            <person name="Pendleton A.L."/>
            <person name="Watervoot N.F."/>
            <person name="Auber R.P."/>
            <person name="Gonzalez D.J."/>
            <person name="Wisecaver J.H."/>
            <person name="Moore B.S."/>
        </authorList>
    </citation>
    <scope>NUCLEOTIDE SEQUENCE [LARGE SCALE GENOMIC DNA]</scope>
    <source>
        <strain evidence="5 6">12B1</strain>
    </source>
</reference>